<dbReference type="PROSITE" id="PS51747">
    <property type="entry name" value="CYT_DCMP_DEAMINASES_2"/>
    <property type="match status" value="1"/>
</dbReference>
<organism evidence="3 4">
    <name type="scientific">Suipraeoptans intestinalis</name>
    <dbReference type="NCBI Taxonomy" id="2606628"/>
    <lineage>
        <taxon>Bacteria</taxon>
        <taxon>Bacillati</taxon>
        <taxon>Bacillota</taxon>
        <taxon>Clostridia</taxon>
        <taxon>Lachnospirales</taxon>
        <taxon>Lachnospiraceae</taxon>
        <taxon>Suipraeoptans</taxon>
    </lineage>
</organism>
<reference evidence="3 4" key="1">
    <citation type="submission" date="2019-08" db="EMBL/GenBank/DDBJ databases">
        <title>In-depth cultivation of the pig gut microbiome towards novel bacterial diversity and tailored functional studies.</title>
        <authorList>
            <person name="Wylensek D."/>
            <person name="Hitch T.C.A."/>
            <person name="Clavel T."/>
        </authorList>
    </citation>
    <scope>NUCLEOTIDE SEQUENCE [LARGE SCALE GENOMIC DNA]</scope>
    <source>
        <strain evidence="3 4">68-1-5</strain>
    </source>
</reference>
<comment type="caution">
    <text evidence="3">The sequence shown here is derived from an EMBL/GenBank/DDBJ whole genome shotgun (WGS) entry which is preliminary data.</text>
</comment>
<protein>
    <submittedName>
        <fullName evidence="3">Cytidine deaminase</fullName>
    </submittedName>
</protein>
<dbReference type="Gene3D" id="3.40.140.10">
    <property type="entry name" value="Cytidine Deaminase, domain 2"/>
    <property type="match status" value="1"/>
</dbReference>
<accession>A0A6N7UT93</accession>
<dbReference type="GO" id="GO:0072527">
    <property type="term" value="P:pyrimidine-containing compound metabolic process"/>
    <property type="evidence" value="ECO:0007669"/>
    <property type="project" value="UniProtKB-ARBA"/>
</dbReference>
<dbReference type="InterPro" id="IPR050202">
    <property type="entry name" value="Cyt/Deoxycyt_deaminase"/>
</dbReference>
<dbReference type="RefSeq" id="WP_154478372.1">
    <property type="nucleotide sequence ID" value="NZ_VULY01000018.1"/>
</dbReference>
<sequence length="151" mass="17262">MKERQDIWQTLYETAKREYAPAELTPFVCARHVVSAIEAEDGQIFTGFCVEGLCGTMNLCAERAALLNMYAQSGQTRAKRVITFRDRPPYGSGSGMPCGVCREFFYQLNEKNKDTEFLVDYAARETVTLKELLPDWWGKERSPEEEKQTSI</sequence>
<dbReference type="PANTHER" id="PTHR11644:SF2">
    <property type="entry name" value="CYTIDINE DEAMINASE"/>
    <property type="match status" value="1"/>
</dbReference>
<dbReference type="SUPFAM" id="SSF53927">
    <property type="entry name" value="Cytidine deaminase-like"/>
    <property type="match status" value="1"/>
</dbReference>
<evidence type="ECO:0000256" key="1">
    <source>
        <dbReference type="ARBA" id="ARBA00006576"/>
    </source>
</evidence>
<evidence type="ECO:0000313" key="3">
    <source>
        <dbReference type="EMBL" id="MSR94643.1"/>
    </source>
</evidence>
<gene>
    <name evidence="3" type="ORF">FYJ34_10345</name>
</gene>
<feature type="domain" description="CMP/dCMP-type deaminase" evidence="2">
    <location>
        <begin position="2"/>
        <end position="140"/>
    </location>
</feature>
<dbReference type="Proteomes" id="UP000434409">
    <property type="component" value="Unassembled WGS sequence"/>
</dbReference>
<proteinExistence type="inferred from homology"/>
<dbReference type="PANTHER" id="PTHR11644">
    <property type="entry name" value="CYTIDINE DEAMINASE"/>
    <property type="match status" value="1"/>
</dbReference>
<evidence type="ECO:0000313" key="4">
    <source>
        <dbReference type="Proteomes" id="UP000434409"/>
    </source>
</evidence>
<name>A0A6N7UT93_9FIRM</name>
<dbReference type="CDD" id="cd01283">
    <property type="entry name" value="cytidine_deaminase"/>
    <property type="match status" value="1"/>
</dbReference>
<dbReference type="GO" id="GO:0055086">
    <property type="term" value="P:nucleobase-containing small molecule metabolic process"/>
    <property type="evidence" value="ECO:0007669"/>
    <property type="project" value="UniProtKB-ARBA"/>
</dbReference>
<evidence type="ECO:0000259" key="2">
    <source>
        <dbReference type="PROSITE" id="PS51747"/>
    </source>
</evidence>
<dbReference type="AlphaFoldDB" id="A0A6N7UT93"/>
<dbReference type="InterPro" id="IPR002125">
    <property type="entry name" value="CMP_dCMP_dom"/>
</dbReference>
<dbReference type="GO" id="GO:0004126">
    <property type="term" value="F:cytidine deaminase activity"/>
    <property type="evidence" value="ECO:0007669"/>
    <property type="project" value="TreeGrafter"/>
</dbReference>
<dbReference type="EMBL" id="VULY01000018">
    <property type="protein sequence ID" value="MSR94643.1"/>
    <property type="molecule type" value="Genomic_DNA"/>
</dbReference>
<dbReference type="InterPro" id="IPR016193">
    <property type="entry name" value="Cytidine_deaminase-like"/>
</dbReference>
<dbReference type="GO" id="GO:0005829">
    <property type="term" value="C:cytosol"/>
    <property type="evidence" value="ECO:0007669"/>
    <property type="project" value="TreeGrafter"/>
</dbReference>
<comment type="similarity">
    <text evidence="1">Belongs to the cytidine and deoxycytidylate deaminase family.</text>
</comment>
<dbReference type="GO" id="GO:0008270">
    <property type="term" value="F:zinc ion binding"/>
    <property type="evidence" value="ECO:0007669"/>
    <property type="project" value="TreeGrafter"/>
</dbReference>
<keyword evidence="4" id="KW-1185">Reference proteome</keyword>